<dbReference type="Proteomes" id="UP000037923">
    <property type="component" value="Unassembled WGS sequence"/>
</dbReference>
<protein>
    <submittedName>
        <fullName evidence="2">Uncharacterized protein</fullName>
    </submittedName>
</protein>
<feature type="compositionally biased region" description="Basic and acidic residues" evidence="1">
    <location>
        <begin position="150"/>
        <end position="162"/>
    </location>
</feature>
<dbReference type="GeneID" id="26903825"/>
<keyword evidence="3" id="KW-1185">Reference proteome</keyword>
<dbReference type="PANTHER" id="PTHR38828">
    <property type="match status" value="1"/>
</dbReference>
<dbReference type="EMBL" id="LGTL01000005">
    <property type="protein sequence ID" value="KPA82474.1"/>
    <property type="molecule type" value="Genomic_DNA"/>
</dbReference>
<sequence>MTTNYDDSMVGRAHLSAEEENKLVDRLYSQSLSRKEATLAELQARYYPVAAPLTISSEALQKSVKRQVDEEMEQRRQRRAVMDATAAAAATGYANRRDPKVATQATISPEEVEVSVRRMYDETLARKKANMAESEKRYAFHPEGVTSKKMPKDEFQASVERMSKPKKTEFTTAEINKIYGL</sequence>
<dbReference type="OrthoDB" id="272459at2759"/>
<reference evidence="2 3" key="1">
    <citation type="submission" date="2015-07" db="EMBL/GenBank/DDBJ databases">
        <title>High-quality genome of monoxenous trypanosomatid Leptomonas pyrrhocoris.</title>
        <authorList>
            <person name="Flegontov P."/>
            <person name="Butenko A."/>
            <person name="Firsov S."/>
            <person name="Vlcek C."/>
            <person name="Logacheva M.D."/>
            <person name="Field M."/>
            <person name="Filatov D."/>
            <person name="Flegontova O."/>
            <person name="Gerasimov E."/>
            <person name="Jackson A.P."/>
            <person name="Kelly S."/>
            <person name="Opperdoes F."/>
            <person name="O'Reilly A."/>
            <person name="Votypka J."/>
            <person name="Yurchenko V."/>
            <person name="Lukes J."/>
        </authorList>
    </citation>
    <scope>NUCLEOTIDE SEQUENCE [LARGE SCALE GENOMIC DNA]</scope>
    <source>
        <strain evidence="2">H10</strain>
    </source>
</reference>
<dbReference type="RefSeq" id="XP_015660913.1">
    <property type="nucleotide sequence ID" value="XM_015800906.1"/>
</dbReference>
<comment type="caution">
    <text evidence="2">The sequence shown here is derived from an EMBL/GenBank/DDBJ whole genome shotgun (WGS) entry which is preliminary data.</text>
</comment>
<accession>A0A0N0VG32</accession>
<dbReference type="VEuPathDB" id="TriTrypDB:LpyrH10_05_3940"/>
<dbReference type="RefSeq" id="XP_015660912.1">
    <property type="nucleotide sequence ID" value="XM_015800905.1"/>
</dbReference>
<dbReference type="InterPro" id="IPR039963">
    <property type="entry name" value="Unchar_22kDa"/>
</dbReference>
<organism evidence="2 3">
    <name type="scientific">Leptomonas pyrrhocoris</name>
    <name type="common">Firebug parasite</name>
    <dbReference type="NCBI Taxonomy" id="157538"/>
    <lineage>
        <taxon>Eukaryota</taxon>
        <taxon>Discoba</taxon>
        <taxon>Euglenozoa</taxon>
        <taxon>Kinetoplastea</taxon>
        <taxon>Metakinetoplastina</taxon>
        <taxon>Trypanosomatida</taxon>
        <taxon>Trypanosomatidae</taxon>
        <taxon>Leishmaniinae</taxon>
        <taxon>Leptomonas</taxon>
    </lineage>
</organism>
<name>A0A0N0VG32_LEPPY</name>
<evidence type="ECO:0000313" key="2">
    <source>
        <dbReference type="EMBL" id="KPA82474.1"/>
    </source>
</evidence>
<gene>
    <name evidence="2" type="ORF">ABB37_03534</name>
</gene>
<evidence type="ECO:0000313" key="3">
    <source>
        <dbReference type="Proteomes" id="UP000037923"/>
    </source>
</evidence>
<feature type="region of interest" description="Disordered" evidence="1">
    <location>
        <begin position="140"/>
        <end position="162"/>
    </location>
</feature>
<dbReference type="PANTHER" id="PTHR38828:SF3">
    <property type="match status" value="1"/>
</dbReference>
<dbReference type="AlphaFoldDB" id="A0A0N0VG32"/>
<dbReference type="OMA" id="DARYYPV"/>
<dbReference type="EMBL" id="LGTL01000005">
    <property type="protein sequence ID" value="KPA82473.1"/>
    <property type="molecule type" value="Genomic_DNA"/>
</dbReference>
<proteinExistence type="predicted"/>
<evidence type="ECO:0000256" key="1">
    <source>
        <dbReference type="SAM" id="MobiDB-lite"/>
    </source>
</evidence>